<feature type="domain" description="Mammalian cell entry C-terminal" evidence="2">
    <location>
        <begin position="113"/>
        <end position="299"/>
    </location>
</feature>
<name>A0A9W6L1H4_9PSEU</name>
<accession>A0A9W6L1H4</accession>
<reference evidence="3" key="1">
    <citation type="journal article" date="2014" name="Int. J. Syst. Evol. Microbiol.">
        <title>Complete genome sequence of Corynebacterium casei LMG S-19264T (=DSM 44701T), isolated from a smear-ripened cheese.</title>
        <authorList>
            <consortium name="US DOE Joint Genome Institute (JGI-PGF)"/>
            <person name="Walter F."/>
            <person name="Albersmeier A."/>
            <person name="Kalinowski J."/>
            <person name="Ruckert C."/>
        </authorList>
    </citation>
    <scope>NUCLEOTIDE SEQUENCE</scope>
    <source>
        <strain evidence="3">VKM Ac-1069</strain>
    </source>
</reference>
<sequence>MAATGARRPVPLAIAGLVLIAVLAVVAFQAPSIFGGATYHAEFGEAAGLQADDRVTVAGVEVGRVTSVELAGDHVDVAFRVDDAWVGDRTSASIEIATLLGSKYLALDPQGDQELDPGTTIPRDRTISPFDVVEAFNGLSGTIDQIDTNQLADSLRTLSDTFKDTPDDVRGTLDGLSRLSTTISSRDQQIRQLLAGARNLSSILAERRGDFDELLSDGNLLLSELQRRKDAIDRLLDGTRLLSQQLSGLVADNSDQLRPTLETLDRVTEVLQRHQDDLADTLKNEAVFVRLFTNAVGNGRWFDNYICGLLPIPTIGPLNPGGC</sequence>
<keyword evidence="4" id="KW-1185">Reference proteome</keyword>
<dbReference type="PANTHER" id="PTHR33371:SF18">
    <property type="entry name" value="MCE-FAMILY PROTEIN MCE3C"/>
    <property type="match status" value="1"/>
</dbReference>
<evidence type="ECO:0000259" key="1">
    <source>
        <dbReference type="Pfam" id="PF02470"/>
    </source>
</evidence>
<dbReference type="Pfam" id="PF02470">
    <property type="entry name" value="MlaD"/>
    <property type="match status" value="1"/>
</dbReference>
<dbReference type="AlphaFoldDB" id="A0A9W6L1H4"/>
<dbReference type="GO" id="GO:0005576">
    <property type="term" value="C:extracellular region"/>
    <property type="evidence" value="ECO:0007669"/>
    <property type="project" value="TreeGrafter"/>
</dbReference>
<gene>
    <name evidence="3" type="ORF">GCM10017577_24240</name>
</gene>
<dbReference type="InterPro" id="IPR024516">
    <property type="entry name" value="Mce_C"/>
</dbReference>
<dbReference type="InterPro" id="IPR005693">
    <property type="entry name" value="Mce"/>
</dbReference>
<dbReference type="RefSeq" id="WP_037046079.1">
    <property type="nucleotide sequence ID" value="NZ_BAAAUZ010000042.1"/>
</dbReference>
<evidence type="ECO:0000313" key="4">
    <source>
        <dbReference type="Proteomes" id="UP001143463"/>
    </source>
</evidence>
<reference evidence="3" key="2">
    <citation type="submission" date="2023-01" db="EMBL/GenBank/DDBJ databases">
        <authorList>
            <person name="Sun Q."/>
            <person name="Evtushenko L."/>
        </authorList>
    </citation>
    <scope>NUCLEOTIDE SEQUENCE</scope>
    <source>
        <strain evidence="3">VKM Ac-1069</strain>
    </source>
</reference>
<proteinExistence type="predicted"/>
<comment type="caution">
    <text evidence="3">The sequence shown here is derived from an EMBL/GenBank/DDBJ whole genome shotgun (WGS) entry which is preliminary data.</text>
</comment>
<evidence type="ECO:0000259" key="2">
    <source>
        <dbReference type="Pfam" id="PF11887"/>
    </source>
</evidence>
<dbReference type="PANTHER" id="PTHR33371">
    <property type="entry name" value="INTERMEMBRANE PHOSPHOLIPID TRANSPORT SYSTEM BINDING PROTEIN MLAD-RELATED"/>
    <property type="match status" value="1"/>
</dbReference>
<evidence type="ECO:0000313" key="3">
    <source>
        <dbReference type="EMBL" id="GLL11283.1"/>
    </source>
</evidence>
<dbReference type="InterPro" id="IPR003399">
    <property type="entry name" value="Mce/MlaD"/>
</dbReference>
<organism evidence="3 4">
    <name type="scientific">Pseudonocardia halophobica</name>
    <dbReference type="NCBI Taxonomy" id="29401"/>
    <lineage>
        <taxon>Bacteria</taxon>
        <taxon>Bacillati</taxon>
        <taxon>Actinomycetota</taxon>
        <taxon>Actinomycetes</taxon>
        <taxon>Pseudonocardiales</taxon>
        <taxon>Pseudonocardiaceae</taxon>
        <taxon>Pseudonocardia</taxon>
    </lineage>
</organism>
<feature type="domain" description="Mce/MlaD" evidence="1">
    <location>
        <begin position="36"/>
        <end position="109"/>
    </location>
</feature>
<dbReference type="Proteomes" id="UP001143463">
    <property type="component" value="Unassembled WGS sequence"/>
</dbReference>
<dbReference type="EMBL" id="BSFQ01000008">
    <property type="protein sequence ID" value="GLL11283.1"/>
    <property type="molecule type" value="Genomic_DNA"/>
</dbReference>
<dbReference type="NCBIfam" id="TIGR00996">
    <property type="entry name" value="Mtu_fam_mce"/>
    <property type="match status" value="1"/>
</dbReference>
<dbReference type="Pfam" id="PF11887">
    <property type="entry name" value="Mce4_CUP1"/>
    <property type="match status" value="1"/>
</dbReference>
<dbReference type="PRINTS" id="PR01782">
    <property type="entry name" value="MCEVIRFACTOR"/>
</dbReference>
<dbReference type="InterPro" id="IPR052336">
    <property type="entry name" value="MlaD_Phospholipid_Transporter"/>
</dbReference>
<protein>
    <submittedName>
        <fullName evidence="3">ABC transporter substrate-binding protein</fullName>
    </submittedName>
</protein>